<evidence type="ECO:0000256" key="9">
    <source>
        <dbReference type="ARBA" id="ARBA00023136"/>
    </source>
</evidence>
<accession>A0A238WBE5</accession>
<comment type="function">
    <text evidence="10">Part of a membrane-bound complex that couples electron transfer with translocation of ions across the membrane.</text>
</comment>
<evidence type="ECO:0000256" key="4">
    <source>
        <dbReference type="ARBA" id="ARBA00022643"/>
    </source>
</evidence>
<keyword evidence="1 10" id="KW-0813">Transport</keyword>
<keyword evidence="3 10" id="KW-0285">Flavoprotein</keyword>
<dbReference type="PANTHER" id="PTHR30578">
    <property type="entry name" value="ELECTRON TRANSPORT COMPLEX PROTEIN RNFD"/>
    <property type="match status" value="1"/>
</dbReference>
<gene>
    <name evidence="10" type="primary">rnfD</name>
    <name evidence="11" type="ORF">SAMN06265371_10351</name>
</gene>
<keyword evidence="5 10" id="KW-0812">Transmembrane</keyword>
<dbReference type="GO" id="GO:0055085">
    <property type="term" value="P:transmembrane transport"/>
    <property type="evidence" value="ECO:0007669"/>
    <property type="project" value="InterPro"/>
</dbReference>
<dbReference type="InterPro" id="IPR004338">
    <property type="entry name" value="NqrB/RnfD"/>
</dbReference>
<evidence type="ECO:0000256" key="10">
    <source>
        <dbReference type="HAMAP-Rule" id="MF_00462"/>
    </source>
</evidence>
<keyword evidence="10" id="KW-1003">Cell membrane</keyword>
<feature type="transmembrane region" description="Helical" evidence="10">
    <location>
        <begin position="223"/>
        <end position="243"/>
    </location>
</feature>
<dbReference type="PANTHER" id="PTHR30578:SF0">
    <property type="entry name" value="ION-TRANSLOCATING OXIDOREDUCTASE COMPLEX SUBUNIT D"/>
    <property type="match status" value="1"/>
</dbReference>
<comment type="subcellular location">
    <subcellularLocation>
        <location evidence="10">Cell membrane</location>
        <topology evidence="10">Multi-pass membrane protein</topology>
    </subcellularLocation>
</comment>
<feature type="transmembrane region" description="Helical" evidence="10">
    <location>
        <begin position="280"/>
        <end position="299"/>
    </location>
</feature>
<feature type="transmembrane region" description="Helical" evidence="10">
    <location>
        <begin position="249"/>
        <end position="268"/>
    </location>
</feature>
<keyword evidence="9 10" id="KW-0472">Membrane</keyword>
<sequence>MSQPIIISASPHVHSDRTSKKVMYDVVIALIPAFLVSLYVFGFSAFIVTAVAVVSCLLFEYVIQKYLMKTPTTIGDGSALLTGILLAFNLPAGLPIWMIIVGSLVAIGIAKLSFGGLGFNIFNPALVGRVFLLVSFPVQMTMWPTAVENNTTLADAVTGATPLGMIKEGLMFGDTMTSISANVDFPSYTNMFLGLSGGSIGEMSALALLLGGIYLLVRKVITWHIPITILATMAVMTGIFWVIDPESYASPLIHILSGGALLGAFFMATDMVTSPMTKKGMIIFAIGIAVITVVIRLFGAYPEGVSFGIIIMNAFVPLINTYFKPRRFGSKIKAKIV</sequence>
<keyword evidence="8 10" id="KW-1133">Transmembrane helix</keyword>
<dbReference type="OrthoDB" id="9776359at2"/>
<reference evidence="11 12" key="1">
    <citation type="submission" date="2017-06" db="EMBL/GenBank/DDBJ databases">
        <authorList>
            <person name="Kim H.J."/>
            <person name="Triplett B.A."/>
        </authorList>
    </citation>
    <scope>NUCLEOTIDE SEQUENCE [LARGE SCALE GENOMIC DNA]</scope>
    <source>
        <strain evidence="11 12">DSM 29150</strain>
    </source>
</reference>
<feature type="transmembrane region" description="Helical" evidence="10">
    <location>
        <begin position="94"/>
        <end position="114"/>
    </location>
</feature>
<feature type="transmembrane region" description="Helical" evidence="10">
    <location>
        <begin position="192"/>
        <end position="216"/>
    </location>
</feature>
<keyword evidence="12" id="KW-1185">Reference proteome</keyword>
<evidence type="ECO:0000256" key="8">
    <source>
        <dbReference type="ARBA" id="ARBA00022989"/>
    </source>
</evidence>
<dbReference type="AlphaFoldDB" id="A0A238WBE5"/>
<dbReference type="Proteomes" id="UP000198384">
    <property type="component" value="Unassembled WGS sequence"/>
</dbReference>
<evidence type="ECO:0000256" key="2">
    <source>
        <dbReference type="ARBA" id="ARBA00022553"/>
    </source>
</evidence>
<dbReference type="EMBL" id="FZNT01000003">
    <property type="protein sequence ID" value="SNR43905.1"/>
    <property type="molecule type" value="Genomic_DNA"/>
</dbReference>
<evidence type="ECO:0000256" key="3">
    <source>
        <dbReference type="ARBA" id="ARBA00022630"/>
    </source>
</evidence>
<dbReference type="Pfam" id="PF03116">
    <property type="entry name" value="NQR2_RnfD_RnfE"/>
    <property type="match status" value="1"/>
</dbReference>
<keyword evidence="6 10" id="KW-1278">Translocase</keyword>
<comment type="cofactor">
    <cofactor evidence="10">
        <name>FMN</name>
        <dbReference type="ChEBI" id="CHEBI:58210"/>
    </cofactor>
</comment>
<evidence type="ECO:0000256" key="6">
    <source>
        <dbReference type="ARBA" id="ARBA00022967"/>
    </source>
</evidence>
<comment type="similarity">
    <text evidence="10">Belongs to the NqrB/RnfD family.</text>
</comment>
<evidence type="ECO:0000256" key="7">
    <source>
        <dbReference type="ARBA" id="ARBA00022982"/>
    </source>
</evidence>
<dbReference type="GO" id="GO:0005886">
    <property type="term" value="C:plasma membrane"/>
    <property type="evidence" value="ECO:0007669"/>
    <property type="project" value="UniProtKB-SubCell"/>
</dbReference>
<dbReference type="GO" id="GO:0022900">
    <property type="term" value="P:electron transport chain"/>
    <property type="evidence" value="ECO:0007669"/>
    <property type="project" value="UniProtKB-UniRule"/>
</dbReference>
<keyword evidence="2 10" id="KW-0597">Phosphoprotein</keyword>
<dbReference type="NCBIfam" id="TIGR01946">
    <property type="entry name" value="rnfD"/>
    <property type="match status" value="1"/>
</dbReference>
<protein>
    <recommendedName>
        <fullName evidence="10">Ion-translocating oxidoreductase complex subunit D</fullName>
        <ecNumber evidence="10">7.-.-.-</ecNumber>
    </recommendedName>
    <alternativeName>
        <fullName evidence="10">Rnf electron transport complex subunit D</fullName>
    </alternativeName>
</protein>
<dbReference type="RefSeq" id="WP_089380734.1">
    <property type="nucleotide sequence ID" value="NZ_FZNT01000003.1"/>
</dbReference>
<feature type="modified residue" description="FMN phosphoryl threonine" evidence="10">
    <location>
        <position position="161"/>
    </location>
</feature>
<feature type="transmembrane region" description="Helical" evidence="10">
    <location>
        <begin position="305"/>
        <end position="323"/>
    </location>
</feature>
<dbReference type="HAMAP" id="MF_00462">
    <property type="entry name" value="RsxD_RnfD"/>
    <property type="match status" value="1"/>
</dbReference>
<evidence type="ECO:0000256" key="1">
    <source>
        <dbReference type="ARBA" id="ARBA00022448"/>
    </source>
</evidence>
<name>A0A238WBE5_9FLAO</name>
<proteinExistence type="inferred from homology"/>
<keyword evidence="7 10" id="KW-0249">Electron transport</keyword>
<evidence type="ECO:0000313" key="11">
    <source>
        <dbReference type="EMBL" id="SNR43905.1"/>
    </source>
</evidence>
<evidence type="ECO:0000313" key="12">
    <source>
        <dbReference type="Proteomes" id="UP000198384"/>
    </source>
</evidence>
<feature type="transmembrane region" description="Helical" evidence="10">
    <location>
        <begin position="126"/>
        <end position="143"/>
    </location>
</feature>
<dbReference type="EC" id="7.-.-.-" evidence="10"/>
<comment type="subunit">
    <text evidence="10">The complex is composed of six subunits: RnfA, RnfB, RnfC, RnfD, RnfE and RnfG.</text>
</comment>
<dbReference type="InterPro" id="IPR011303">
    <property type="entry name" value="RnfD_bac"/>
</dbReference>
<evidence type="ECO:0000256" key="5">
    <source>
        <dbReference type="ARBA" id="ARBA00022692"/>
    </source>
</evidence>
<feature type="transmembrane region" description="Helical" evidence="10">
    <location>
        <begin position="22"/>
        <end position="40"/>
    </location>
</feature>
<keyword evidence="4 10" id="KW-0288">FMN</keyword>
<organism evidence="11 12">
    <name type="scientific">Lutibacter agarilyticus</name>
    <dbReference type="NCBI Taxonomy" id="1109740"/>
    <lineage>
        <taxon>Bacteria</taxon>
        <taxon>Pseudomonadati</taxon>
        <taxon>Bacteroidota</taxon>
        <taxon>Flavobacteriia</taxon>
        <taxon>Flavobacteriales</taxon>
        <taxon>Flavobacteriaceae</taxon>
        <taxon>Lutibacter</taxon>
    </lineage>
</organism>